<feature type="signal peptide" evidence="1">
    <location>
        <begin position="1"/>
        <end position="20"/>
    </location>
</feature>
<dbReference type="AlphaFoldDB" id="A0A7S3Z5I6"/>
<evidence type="ECO:0000313" key="2">
    <source>
        <dbReference type="EMBL" id="CAE0672349.1"/>
    </source>
</evidence>
<proteinExistence type="predicted"/>
<reference evidence="2" key="1">
    <citation type="submission" date="2021-01" db="EMBL/GenBank/DDBJ databases">
        <authorList>
            <person name="Corre E."/>
            <person name="Pelletier E."/>
            <person name="Niang G."/>
            <person name="Scheremetjew M."/>
            <person name="Finn R."/>
            <person name="Kale V."/>
            <person name="Holt S."/>
            <person name="Cochrane G."/>
            <person name="Meng A."/>
            <person name="Brown T."/>
            <person name="Cohen L."/>
        </authorList>
    </citation>
    <scope>NUCLEOTIDE SEQUENCE</scope>
    <source>
        <strain evidence="2">CCCM811</strain>
    </source>
</reference>
<evidence type="ECO:0000256" key="1">
    <source>
        <dbReference type="SAM" id="SignalP"/>
    </source>
</evidence>
<gene>
    <name evidence="2" type="ORF">LGLO00237_LOCUS23999</name>
</gene>
<sequence>MATTSKLVLTLAALGFFANAKDPLRHLADKIQDATATPEESSAPVEASASVETLGYHGKCDLRYYGEKGVGPLHTHIFQHDLHLDQDPHAFDAQVSLKNHGDKKANLVKVQFYASLDKHFGPHDRANGFLGQVAGEVDAHELKQFKYTNAHAGWGEGVRYVIAAWKSEARQSQVLRQPRQEECTHGYTWVVIGKVNIKKQLKCQLKVHGEKGVALPHTHDYKYDIHLDAHPLNMTSTSMLTRTTSTRSSPCSTTETRKLNMSKSSFTPASTRTLALTTWLTASWERCLDTSNQAILTSSSKAPWQTGAMGCGTSLLCGSRIASMAKPGLSSVRWRRKSS</sequence>
<name>A0A7S3Z5I6_9EUKA</name>
<keyword evidence="1" id="KW-0732">Signal</keyword>
<protein>
    <submittedName>
        <fullName evidence="2">Uncharacterized protein</fullName>
    </submittedName>
</protein>
<organism evidence="2">
    <name type="scientific">Lotharella globosa</name>
    <dbReference type="NCBI Taxonomy" id="91324"/>
    <lineage>
        <taxon>Eukaryota</taxon>
        <taxon>Sar</taxon>
        <taxon>Rhizaria</taxon>
        <taxon>Cercozoa</taxon>
        <taxon>Chlorarachniophyceae</taxon>
        <taxon>Lotharella</taxon>
    </lineage>
</organism>
<dbReference type="EMBL" id="HBIV01033644">
    <property type="protein sequence ID" value="CAE0672349.1"/>
    <property type="molecule type" value="Transcribed_RNA"/>
</dbReference>
<feature type="chain" id="PRO_5030750131" evidence="1">
    <location>
        <begin position="21"/>
        <end position="339"/>
    </location>
</feature>
<accession>A0A7S3Z5I6</accession>